<organism evidence="1 2">
    <name type="scientific">Vigna unguiculata</name>
    <name type="common">Cowpea</name>
    <dbReference type="NCBI Taxonomy" id="3917"/>
    <lineage>
        <taxon>Eukaryota</taxon>
        <taxon>Viridiplantae</taxon>
        <taxon>Streptophyta</taxon>
        <taxon>Embryophyta</taxon>
        <taxon>Tracheophyta</taxon>
        <taxon>Spermatophyta</taxon>
        <taxon>Magnoliopsida</taxon>
        <taxon>eudicotyledons</taxon>
        <taxon>Gunneridae</taxon>
        <taxon>Pentapetalae</taxon>
        <taxon>rosids</taxon>
        <taxon>fabids</taxon>
        <taxon>Fabales</taxon>
        <taxon>Fabaceae</taxon>
        <taxon>Papilionoideae</taxon>
        <taxon>50 kb inversion clade</taxon>
        <taxon>NPAAA clade</taxon>
        <taxon>indigoferoid/millettioid clade</taxon>
        <taxon>Phaseoleae</taxon>
        <taxon>Vigna</taxon>
    </lineage>
</organism>
<keyword evidence="2" id="KW-1185">Reference proteome</keyword>
<protein>
    <submittedName>
        <fullName evidence="1">Uncharacterized protein</fullName>
    </submittedName>
</protein>
<dbReference type="EMBL" id="CP039348">
    <property type="protein sequence ID" value="QCD91023.1"/>
    <property type="molecule type" value="Genomic_DNA"/>
</dbReference>
<dbReference type="Proteomes" id="UP000501690">
    <property type="component" value="Linkage Group LG4"/>
</dbReference>
<proteinExistence type="predicted"/>
<evidence type="ECO:0000313" key="1">
    <source>
        <dbReference type="EMBL" id="QCD91023.1"/>
    </source>
</evidence>
<gene>
    <name evidence="1" type="ORF">DEO72_LG4g1985</name>
</gene>
<accession>A0A4D6LRC8</accession>
<name>A0A4D6LRC8_VIGUN</name>
<sequence length="176" mass="19832">MLLSSPDRDGSDQDLHVHGGFGLVRSTSRWDYAPVRSDAWRHRSMHRGLRFLFVLLVSWESPLVFVYAKPLEVFFAAFRWKYVDVGDFGMNDLKTLSRLGLGVLSDLVIRPLPCQRSHGSCPGSLPRVVCAVLSFVMPFIITFLCRSTPLYISAPEGFNRGFASTKRQKMLGGVHQ</sequence>
<reference evidence="1 2" key="1">
    <citation type="submission" date="2019-04" db="EMBL/GenBank/DDBJ databases">
        <title>An improved genome assembly and genetic linkage map for asparagus bean, Vigna unguiculata ssp. sesquipedialis.</title>
        <authorList>
            <person name="Xia Q."/>
            <person name="Zhang R."/>
            <person name="Dong Y."/>
        </authorList>
    </citation>
    <scope>NUCLEOTIDE SEQUENCE [LARGE SCALE GENOMIC DNA]</scope>
    <source>
        <tissue evidence="1">Leaf</tissue>
    </source>
</reference>
<dbReference type="AlphaFoldDB" id="A0A4D6LRC8"/>
<evidence type="ECO:0000313" key="2">
    <source>
        <dbReference type="Proteomes" id="UP000501690"/>
    </source>
</evidence>